<dbReference type="Proteomes" id="UP000316628">
    <property type="component" value="Unassembled WGS sequence"/>
</dbReference>
<dbReference type="PANTHER" id="PTHR24094:SF15">
    <property type="entry name" value="AMP-DEPENDENT SYNTHETASE_LIGASE DOMAIN-CONTAINING PROTEIN-RELATED"/>
    <property type="match status" value="1"/>
</dbReference>
<dbReference type="RefSeq" id="WP_141974948.1">
    <property type="nucleotide sequence ID" value="NZ_VFPP01000001.1"/>
</dbReference>
<reference evidence="2 3" key="1">
    <citation type="submission" date="2019-06" db="EMBL/GenBank/DDBJ databases">
        <title>Sequencing the genomes of 1000 actinobacteria strains.</title>
        <authorList>
            <person name="Klenk H.-P."/>
        </authorList>
    </citation>
    <scope>NUCLEOTIDE SEQUENCE [LARGE SCALE GENOMIC DNA]</scope>
    <source>
        <strain evidence="2 3">DSM 45456</strain>
    </source>
</reference>
<dbReference type="PANTHER" id="PTHR24094">
    <property type="entry name" value="SECRETED PROTEIN"/>
    <property type="match status" value="1"/>
</dbReference>
<keyword evidence="3" id="KW-1185">Reference proteome</keyword>
<proteinExistence type="predicted"/>
<feature type="signal peptide" evidence="1">
    <location>
        <begin position="1"/>
        <end position="26"/>
    </location>
</feature>
<dbReference type="OrthoDB" id="5196645at2"/>
<name>A0A543J5V8_9PSEU</name>
<evidence type="ECO:0000313" key="3">
    <source>
        <dbReference type="Proteomes" id="UP000316628"/>
    </source>
</evidence>
<feature type="chain" id="PRO_5022086079" description="DUF1524 domain-containing protein" evidence="1">
    <location>
        <begin position="27"/>
        <end position="218"/>
    </location>
</feature>
<comment type="caution">
    <text evidence="2">The sequence shown here is derived from an EMBL/GenBank/DDBJ whole genome shotgun (WGS) entry which is preliminary data.</text>
</comment>
<dbReference type="AlphaFoldDB" id="A0A543J5V8"/>
<dbReference type="EMBL" id="VFPP01000001">
    <property type="protein sequence ID" value="TQM78168.1"/>
    <property type="molecule type" value="Genomic_DNA"/>
</dbReference>
<keyword evidence="1" id="KW-0732">Signal</keyword>
<evidence type="ECO:0000256" key="1">
    <source>
        <dbReference type="SAM" id="SignalP"/>
    </source>
</evidence>
<evidence type="ECO:0008006" key="4">
    <source>
        <dbReference type="Google" id="ProtNLM"/>
    </source>
</evidence>
<sequence>MRGRCVGLAVVCAVTLGVAVPGAARAAAAPEEILLREAVARLSVAEENREGYHHDAFKHWVDTDRDGCSTRAEVLLEEVVEPPQVTGRCTLTGGRWYSFYDDTHVDDAHGLDIDYMVALAEAWDSGARDWTAQRREDYANDLAELDALWAVTARSNRGKADQDPRQWMPPHQPAACCYLTAWVTVKTRRQLTVDPAERATLTALTRDCPDVPITTRPA</sequence>
<accession>A0A543J5V8</accession>
<protein>
    <recommendedName>
        <fullName evidence="4">DUF1524 domain-containing protein</fullName>
    </recommendedName>
</protein>
<evidence type="ECO:0000313" key="2">
    <source>
        <dbReference type="EMBL" id="TQM78168.1"/>
    </source>
</evidence>
<gene>
    <name evidence="2" type="ORF">FHX81_0424</name>
</gene>
<organism evidence="2 3">
    <name type="scientific">Saccharothrix saharensis</name>
    <dbReference type="NCBI Taxonomy" id="571190"/>
    <lineage>
        <taxon>Bacteria</taxon>
        <taxon>Bacillati</taxon>
        <taxon>Actinomycetota</taxon>
        <taxon>Actinomycetes</taxon>
        <taxon>Pseudonocardiales</taxon>
        <taxon>Pseudonocardiaceae</taxon>
        <taxon>Saccharothrix</taxon>
    </lineage>
</organism>